<protein>
    <submittedName>
        <fullName evidence="2">Uncharacterized protein</fullName>
    </submittedName>
</protein>
<keyword evidence="3" id="KW-1185">Reference proteome</keyword>
<gene>
    <name evidence="2" type="ORF">HAX54_023477</name>
</gene>
<organism evidence="2 3">
    <name type="scientific">Datura stramonium</name>
    <name type="common">Jimsonweed</name>
    <name type="synonym">Common thornapple</name>
    <dbReference type="NCBI Taxonomy" id="4076"/>
    <lineage>
        <taxon>Eukaryota</taxon>
        <taxon>Viridiplantae</taxon>
        <taxon>Streptophyta</taxon>
        <taxon>Embryophyta</taxon>
        <taxon>Tracheophyta</taxon>
        <taxon>Spermatophyta</taxon>
        <taxon>Magnoliopsida</taxon>
        <taxon>eudicotyledons</taxon>
        <taxon>Gunneridae</taxon>
        <taxon>Pentapetalae</taxon>
        <taxon>asterids</taxon>
        <taxon>lamiids</taxon>
        <taxon>Solanales</taxon>
        <taxon>Solanaceae</taxon>
        <taxon>Solanoideae</taxon>
        <taxon>Datureae</taxon>
        <taxon>Datura</taxon>
    </lineage>
</organism>
<proteinExistence type="predicted"/>
<evidence type="ECO:0000313" key="3">
    <source>
        <dbReference type="Proteomes" id="UP000823775"/>
    </source>
</evidence>
<dbReference type="Proteomes" id="UP000823775">
    <property type="component" value="Unassembled WGS sequence"/>
</dbReference>
<feature type="region of interest" description="Disordered" evidence="1">
    <location>
        <begin position="23"/>
        <end position="42"/>
    </location>
</feature>
<feature type="non-terminal residue" evidence="2">
    <location>
        <position position="84"/>
    </location>
</feature>
<comment type="caution">
    <text evidence="2">The sequence shown here is derived from an EMBL/GenBank/DDBJ whole genome shotgun (WGS) entry which is preliminary data.</text>
</comment>
<accession>A0ABS8UXE8</accession>
<sequence length="84" mass="9296">MVSRSNKGKEVVVADKGLKWIRKGTKRSKSSTAKAPPTRRFGAKAVEDHSLKWFNAQKEESMLLKTGLMRDALHLSTLPSATLS</sequence>
<name>A0ABS8UXE8_DATST</name>
<evidence type="ECO:0000256" key="1">
    <source>
        <dbReference type="SAM" id="MobiDB-lite"/>
    </source>
</evidence>
<evidence type="ECO:0000313" key="2">
    <source>
        <dbReference type="EMBL" id="MCD9639124.1"/>
    </source>
</evidence>
<dbReference type="EMBL" id="JACEIK010002850">
    <property type="protein sequence ID" value="MCD9639124.1"/>
    <property type="molecule type" value="Genomic_DNA"/>
</dbReference>
<reference evidence="2 3" key="1">
    <citation type="journal article" date="2021" name="BMC Genomics">
        <title>Datura genome reveals duplications of psychoactive alkaloid biosynthetic genes and high mutation rate following tissue culture.</title>
        <authorList>
            <person name="Rajewski A."/>
            <person name="Carter-House D."/>
            <person name="Stajich J."/>
            <person name="Litt A."/>
        </authorList>
    </citation>
    <scope>NUCLEOTIDE SEQUENCE [LARGE SCALE GENOMIC DNA]</scope>
    <source>
        <strain evidence="2">AR-01</strain>
    </source>
</reference>